<name>A0A9D1SYV1_9FIRM</name>
<accession>A0A9D1SYV1</accession>
<dbReference type="EMBL" id="DVOJ01000013">
    <property type="protein sequence ID" value="HIV01629.1"/>
    <property type="molecule type" value="Genomic_DNA"/>
</dbReference>
<dbReference type="Proteomes" id="UP000886861">
    <property type="component" value="Unassembled WGS sequence"/>
</dbReference>
<sequence length="145" mass="16893">MEQNENYIKFINSIFQNLSTALQSIEDMLPKVVDEDFKKELSEEYSKYDLLSRECEMLAKSEGINLKDNNWFEKLKLWGSINMGTMMDKSTRNIAQMFLLGTVMGIVQCLKDLKDYSSVSDELTDLCTKLSELEENNYQNLKNFL</sequence>
<reference evidence="1" key="1">
    <citation type="submission" date="2020-10" db="EMBL/GenBank/DDBJ databases">
        <authorList>
            <person name="Gilroy R."/>
        </authorList>
    </citation>
    <scope>NUCLEOTIDE SEQUENCE</scope>
    <source>
        <strain evidence="1">CHK186-9395</strain>
    </source>
</reference>
<organism evidence="1 2">
    <name type="scientific">Candidatus Caccopulliclostridium gallistercoris</name>
    <dbReference type="NCBI Taxonomy" id="2840719"/>
    <lineage>
        <taxon>Bacteria</taxon>
        <taxon>Bacillati</taxon>
        <taxon>Bacillota</taxon>
        <taxon>Clostridia</taxon>
        <taxon>Candidatus Caccopulliclostridium</taxon>
    </lineage>
</organism>
<dbReference type="AlphaFoldDB" id="A0A9D1SYV1"/>
<comment type="caution">
    <text evidence="1">The sequence shown here is derived from an EMBL/GenBank/DDBJ whole genome shotgun (WGS) entry which is preliminary data.</text>
</comment>
<reference evidence="1" key="2">
    <citation type="journal article" date="2021" name="PeerJ">
        <title>Extensive microbial diversity within the chicken gut microbiome revealed by metagenomics and culture.</title>
        <authorList>
            <person name="Gilroy R."/>
            <person name="Ravi A."/>
            <person name="Getino M."/>
            <person name="Pursley I."/>
            <person name="Horton D.L."/>
            <person name="Alikhan N.F."/>
            <person name="Baker D."/>
            <person name="Gharbi K."/>
            <person name="Hall N."/>
            <person name="Watson M."/>
            <person name="Adriaenssens E.M."/>
            <person name="Foster-Nyarko E."/>
            <person name="Jarju S."/>
            <person name="Secka A."/>
            <person name="Antonio M."/>
            <person name="Oren A."/>
            <person name="Chaudhuri R.R."/>
            <person name="La Ragione R."/>
            <person name="Hildebrand F."/>
            <person name="Pallen M.J."/>
        </authorList>
    </citation>
    <scope>NUCLEOTIDE SEQUENCE</scope>
    <source>
        <strain evidence="1">CHK186-9395</strain>
    </source>
</reference>
<protein>
    <submittedName>
        <fullName evidence="1">Uncharacterized protein</fullName>
    </submittedName>
</protein>
<gene>
    <name evidence="1" type="ORF">IAA62_03650</name>
</gene>
<proteinExistence type="predicted"/>
<evidence type="ECO:0000313" key="1">
    <source>
        <dbReference type="EMBL" id="HIV01629.1"/>
    </source>
</evidence>
<evidence type="ECO:0000313" key="2">
    <source>
        <dbReference type="Proteomes" id="UP000886861"/>
    </source>
</evidence>